<keyword evidence="1" id="KW-1133">Transmembrane helix</keyword>
<evidence type="ECO:0008006" key="4">
    <source>
        <dbReference type="Google" id="ProtNLM"/>
    </source>
</evidence>
<keyword evidence="1" id="KW-0812">Transmembrane</keyword>
<evidence type="ECO:0000256" key="1">
    <source>
        <dbReference type="SAM" id="Phobius"/>
    </source>
</evidence>
<organism evidence="2 3">
    <name type="scientific">Kibdelosporangium banguiense</name>
    <dbReference type="NCBI Taxonomy" id="1365924"/>
    <lineage>
        <taxon>Bacteria</taxon>
        <taxon>Bacillati</taxon>
        <taxon>Actinomycetota</taxon>
        <taxon>Actinomycetes</taxon>
        <taxon>Pseudonocardiales</taxon>
        <taxon>Pseudonocardiaceae</taxon>
        <taxon>Kibdelosporangium</taxon>
    </lineage>
</organism>
<sequence>MAAQDRFKTSARDMVISMVVLVVIIGSIVWLTRGCEFSPSGPTVDPASAPTVDAPKELTSAARRVVFPIRVPVVPGDWRSNSFNTVPVGTGAQATTAVRVGWITPPGHYLRLSQSNAPVDLLVVMEAGGGVSADSRGSVDVAGTKWTKHQGKGSESSWVTTVAGVQLLITGSGTEDEFRTLATAAQSAKPVERP</sequence>
<evidence type="ECO:0000313" key="3">
    <source>
        <dbReference type="Proteomes" id="UP001519332"/>
    </source>
</evidence>
<keyword evidence="3" id="KW-1185">Reference proteome</keyword>
<reference evidence="2 3" key="1">
    <citation type="submission" date="2021-03" db="EMBL/GenBank/DDBJ databases">
        <title>Sequencing the genomes of 1000 actinobacteria strains.</title>
        <authorList>
            <person name="Klenk H.-P."/>
        </authorList>
    </citation>
    <scope>NUCLEOTIDE SEQUENCE [LARGE SCALE GENOMIC DNA]</scope>
    <source>
        <strain evidence="2 3">DSM 46670</strain>
    </source>
</reference>
<protein>
    <recommendedName>
        <fullName evidence="4">DUF4245 domain-containing protein</fullName>
    </recommendedName>
</protein>
<feature type="transmembrane region" description="Helical" evidence="1">
    <location>
        <begin position="14"/>
        <end position="32"/>
    </location>
</feature>
<dbReference type="EMBL" id="JAGINW010000001">
    <property type="protein sequence ID" value="MBP2320836.1"/>
    <property type="molecule type" value="Genomic_DNA"/>
</dbReference>
<evidence type="ECO:0000313" key="2">
    <source>
        <dbReference type="EMBL" id="MBP2320836.1"/>
    </source>
</evidence>
<dbReference type="InterPro" id="IPR025339">
    <property type="entry name" value="DUF4245"/>
</dbReference>
<dbReference type="Proteomes" id="UP001519332">
    <property type="component" value="Unassembled WGS sequence"/>
</dbReference>
<keyword evidence="1" id="KW-0472">Membrane</keyword>
<proteinExistence type="predicted"/>
<gene>
    <name evidence="2" type="ORF">JOF56_001221</name>
</gene>
<dbReference type="Pfam" id="PF14030">
    <property type="entry name" value="DUF4245"/>
    <property type="match status" value="1"/>
</dbReference>
<dbReference type="RefSeq" id="WP_209635330.1">
    <property type="nucleotide sequence ID" value="NZ_JAGINW010000001.1"/>
</dbReference>
<accession>A0ABS4T8T0</accession>
<name>A0ABS4T8T0_9PSEU</name>
<comment type="caution">
    <text evidence="2">The sequence shown here is derived from an EMBL/GenBank/DDBJ whole genome shotgun (WGS) entry which is preliminary data.</text>
</comment>